<proteinExistence type="predicted"/>
<dbReference type="EMBL" id="CM045767">
    <property type="protein sequence ID" value="KAI7996835.1"/>
    <property type="molecule type" value="Genomic_DNA"/>
</dbReference>
<organism evidence="1 2">
    <name type="scientific">Camellia lanceoleosa</name>
    <dbReference type="NCBI Taxonomy" id="1840588"/>
    <lineage>
        <taxon>Eukaryota</taxon>
        <taxon>Viridiplantae</taxon>
        <taxon>Streptophyta</taxon>
        <taxon>Embryophyta</taxon>
        <taxon>Tracheophyta</taxon>
        <taxon>Spermatophyta</taxon>
        <taxon>Magnoliopsida</taxon>
        <taxon>eudicotyledons</taxon>
        <taxon>Gunneridae</taxon>
        <taxon>Pentapetalae</taxon>
        <taxon>asterids</taxon>
        <taxon>Ericales</taxon>
        <taxon>Theaceae</taxon>
        <taxon>Camellia</taxon>
    </lineage>
</organism>
<keyword evidence="2" id="KW-1185">Reference proteome</keyword>
<evidence type="ECO:0000313" key="1">
    <source>
        <dbReference type="EMBL" id="KAI7996835.1"/>
    </source>
</evidence>
<accession>A0ACC0G9H4</accession>
<reference evidence="1 2" key="1">
    <citation type="journal article" date="2022" name="Plant J.">
        <title>Chromosome-level genome of Camellia lanceoleosa provides a valuable resource for understanding genome evolution and self-incompatibility.</title>
        <authorList>
            <person name="Gong W."/>
            <person name="Xiao S."/>
            <person name="Wang L."/>
            <person name="Liao Z."/>
            <person name="Chang Y."/>
            <person name="Mo W."/>
            <person name="Hu G."/>
            <person name="Li W."/>
            <person name="Zhao G."/>
            <person name="Zhu H."/>
            <person name="Hu X."/>
            <person name="Ji K."/>
            <person name="Xiang X."/>
            <person name="Song Q."/>
            <person name="Yuan D."/>
            <person name="Jin S."/>
            <person name="Zhang L."/>
        </authorList>
    </citation>
    <scope>NUCLEOTIDE SEQUENCE [LARGE SCALE GENOMIC DNA]</scope>
    <source>
        <strain evidence="1">SQ_2022a</strain>
    </source>
</reference>
<sequence>MATMASRAKITRLLSNLTHKTLSFASGSRSNGARGQIRVNPFGVFKFTFSSSAAPLESNINRQIGKKYGVKHSKAEILNRYRWAYEQPWSRSKLN</sequence>
<comment type="caution">
    <text evidence="1">The sequence shown here is derived from an EMBL/GenBank/DDBJ whole genome shotgun (WGS) entry which is preliminary data.</text>
</comment>
<dbReference type="Proteomes" id="UP001060215">
    <property type="component" value="Chromosome 10"/>
</dbReference>
<name>A0ACC0G9H4_9ERIC</name>
<gene>
    <name evidence="1" type="ORF">LOK49_LG10G02686</name>
</gene>
<evidence type="ECO:0000313" key="2">
    <source>
        <dbReference type="Proteomes" id="UP001060215"/>
    </source>
</evidence>
<protein>
    <submittedName>
        <fullName evidence="1">Uncharacterized protein</fullName>
    </submittedName>
</protein>